<sequence length="107" mass="11995">MEISLRGRRAAIEGVERLLETKIILLKQWFGIAFSDCGTRCNIAKTRFGAAHHDFLRRALTFRIMKNDGFRRRAGRWGGTARASGAWHEHVFAPTSGPQLTAVGLQT</sequence>
<proteinExistence type="predicted"/>
<evidence type="ECO:0000313" key="2">
    <source>
        <dbReference type="EMBL" id="USS45563.1"/>
    </source>
</evidence>
<gene>
    <name evidence="1" type="ORF">I6H06_26105</name>
    <name evidence="2" type="ORF">NFI99_28760</name>
</gene>
<dbReference type="Proteomes" id="UP000594892">
    <property type="component" value="Chromosome 2"/>
</dbReference>
<dbReference type="GeneID" id="45699049"/>
<evidence type="ECO:0000313" key="3">
    <source>
        <dbReference type="Proteomes" id="UP000594892"/>
    </source>
</evidence>
<evidence type="ECO:0000313" key="4">
    <source>
        <dbReference type="Proteomes" id="UP001056386"/>
    </source>
</evidence>
<organism evidence="1 3">
    <name type="scientific">Burkholderia glumae</name>
    <name type="common">Pseudomonas glumae</name>
    <dbReference type="NCBI Taxonomy" id="337"/>
    <lineage>
        <taxon>Bacteria</taxon>
        <taxon>Pseudomonadati</taxon>
        <taxon>Pseudomonadota</taxon>
        <taxon>Betaproteobacteria</taxon>
        <taxon>Burkholderiales</taxon>
        <taxon>Burkholderiaceae</taxon>
        <taxon>Burkholderia</taxon>
    </lineage>
</organism>
<protein>
    <submittedName>
        <fullName evidence="1">Uncharacterized protein</fullName>
    </submittedName>
</protein>
<dbReference type="AlphaFoldDB" id="A0AAP9Y122"/>
<dbReference type="EMBL" id="CP099587">
    <property type="protein sequence ID" value="USS45563.1"/>
    <property type="molecule type" value="Genomic_DNA"/>
</dbReference>
<reference evidence="1 3" key="1">
    <citation type="submission" date="2020-12" db="EMBL/GenBank/DDBJ databases">
        <title>FDA dAtabase for Regulatory Grade micrObial Sequences (FDA-ARGOS): Supporting development and validation of Infectious Disease Dx tests.</title>
        <authorList>
            <person name="Minogue T."/>
            <person name="Wolcott M."/>
            <person name="Wasieloski L."/>
            <person name="Aguilar W."/>
            <person name="Moore D."/>
            <person name="Jaissle J."/>
            <person name="Tallon L."/>
            <person name="Sadzewicz L."/>
            <person name="Zhao X."/>
            <person name="Boylan J."/>
            <person name="Ott S."/>
            <person name="Bowen H."/>
            <person name="Vavikolanu K."/>
            <person name="Mehta A."/>
            <person name="Aluvathingal J."/>
            <person name="Nadendla S."/>
            <person name="Yan Y."/>
            <person name="Sichtig H."/>
        </authorList>
    </citation>
    <scope>NUCLEOTIDE SEQUENCE [LARGE SCALE GENOMIC DNA]</scope>
    <source>
        <strain evidence="1 3">FDAARGOS_949</strain>
    </source>
</reference>
<name>A0AAP9Y122_BURGL</name>
<evidence type="ECO:0000313" key="1">
    <source>
        <dbReference type="EMBL" id="QPQ92536.1"/>
    </source>
</evidence>
<keyword evidence="4" id="KW-1185">Reference proteome</keyword>
<dbReference type="RefSeq" id="WP_127913926.1">
    <property type="nucleotide sequence ID" value="NZ_CP021074.1"/>
</dbReference>
<dbReference type="EMBL" id="CP065601">
    <property type="protein sequence ID" value="QPQ92536.1"/>
    <property type="molecule type" value="Genomic_DNA"/>
</dbReference>
<accession>A0AAP9Y122</accession>
<reference evidence="2" key="2">
    <citation type="submission" date="2022-06" db="EMBL/GenBank/DDBJ databases">
        <title>Draft genome sequence of Burkholderia glumae strain GR20004 isolated from rice panicle showing bacterial panicle blight.</title>
        <authorList>
            <person name="Choi S.Y."/>
            <person name="Lee Y.H."/>
        </authorList>
    </citation>
    <scope>NUCLEOTIDE SEQUENCE</scope>
    <source>
        <strain evidence="2">GR20004</strain>
    </source>
</reference>
<dbReference type="Proteomes" id="UP001056386">
    <property type="component" value="Chromosome 1"/>
</dbReference>